<gene>
    <name evidence="1" type="ORF">PY091_06990</name>
</gene>
<evidence type="ECO:0000313" key="1">
    <source>
        <dbReference type="EMBL" id="MDF0706954.1"/>
    </source>
</evidence>
<proteinExistence type="predicted"/>
<accession>A0ABT5XM39</accession>
<dbReference type="RefSeq" id="WP_275648991.1">
    <property type="nucleotide sequence ID" value="NZ_JARFVA010000002.1"/>
</dbReference>
<protein>
    <submittedName>
        <fullName evidence="1">BfmA/BtgA family mobilization protein</fullName>
    </submittedName>
</protein>
<dbReference type="InterPro" id="IPR048012">
    <property type="entry name" value="BfmA-like_N"/>
</dbReference>
<dbReference type="Proteomes" id="UP001217083">
    <property type="component" value="Unassembled WGS sequence"/>
</dbReference>
<name>A0ABT5XM39_9FLAO</name>
<reference evidence="1 2" key="1">
    <citation type="submission" date="2023-03" db="EMBL/GenBank/DDBJ databases">
        <title>Muricauda XX sp. nov. and Muricauda XXX sp. nov., two novel species isolated from Okinawa Trough.</title>
        <authorList>
            <person name="Cao W."/>
            <person name="Deng X."/>
        </authorList>
    </citation>
    <scope>NUCLEOTIDE SEQUENCE [LARGE SCALE GENOMIC DNA]</scope>
    <source>
        <strain evidence="1 2">81s02</strain>
    </source>
</reference>
<sequence length="140" mass="16089">MDRGYEKERFESLSIKTSIAQKFKKFSKRMGASQSMTLLLMLDFFEANGISPKESLGPHIHTLESLIKKRINAVMAVIKDIEKNQTKPTAAMMHALFEGEDPSEKKPLLTERKQTAKTLESELENWISKKEAQKNQEFKK</sequence>
<organism evidence="1 2">
    <name type="scientific">Flagellimonas okinawensis</name>
    <dbReference type="NCBI Taxonomy" id="3031324"/>
    <lineage>
        <taxon>Bacteria</taxon>
        <taxon>Pseudomonadati</taxon>
        <taxon>Bacteroidota</taxon>
        <taxon>Flavobacteriia</taxon>
        <taxon>Flavobacteriales</taxon>
        <taxon>Flavobacteriaceae</taxon>
        <taxon>Flagellimonas</taxon>
    </lineage>
</organism>
<comment type="caution">
    <text evidence="1">The sequence shown here is derived from an EMBL/GenBank/DDBJ whole genome shotgun (WGS) entry which is preliminary data.</text>
</comment>
<evidence type="ECO:0000313" key="2">
    <source>
        <dbReference type="Proteomes" id="UP001217083"/>
    </source>
</evidence>
<dbReference type="EMBL" id="JARFVA010000002">
    <property type="protein sequence ID" value="MDF0706954.1"/>
    <property type="molecule type" value="Genomic_DNA"/>
</dbReference>
<keyword evidence="2" id="KW-1185">Reference proteome</keyword>
<dbReference type="NCBIfam" id="NF041200">
    <property type="entry name" value="mob_BfmA_Nterm"/>
    <property type="match status" value="1"/>
</dbReference>